<gene>
    <name evidence="1" type="ORF">Amon02_000412200</name>
</gene>
<reference evidence="1" key="1">
    <citation type="submission" date="2023-04" db="EMBL/GenBank/DDBJ databases">
        <title>Ambrosiozyma monospora NBRC 10751.</title>
        <authorList>
            <person name="Ichikawa N."/>
            <person name="Sato H."/>
            <person name="Tonouchi N."/>
        </authorList>
    </citation>
    <scope>NUCLEOTIDE SEQUENCE</scope>
    <source>
        <strain evidence="1">NBRC 10751</strain>
    </source>
</reference>
<protein>
    <submittedName>
        <fullName evidence="1">Unnamed protein product</fullName>
    </submittedName>
</protein>
<organism evidence="1 2">
    <name type="scientific">Ambrosiozyma monospora</name>
    <name type="common">Yeast</name>
    <name type="synonym">Endomycopsis monosporus</name>
    <dbReference type="NCBI Taxonomy" id="43982"/>
    <lineage>
        <taxon>Eukaryota</taxon>
        <taxon>Fungi</taxon>
        <taxon>Dikarya</taxon>
        <taxon>Ascomycota</taxon>
        <taxon>Saccharomycotina</taxon>
        <taxon>Pichiomycetes</taxon>
        <taxon>Pichiales</taxon>
        <taxon>Pichiaceae</taxon>
        <taxon>Ambrosiozyma</taxon>
    </lineage>
</organism>
<dbReference type="EMBL" id="BSXS01002742">
    <property type="protein sequence ID" value="GME79768.1"/>
    <property type="molecule type" value="Genomic_DNA"/>
</dbReference>
<dbReference type="Proteomes" id="UP001165064">
    <property type="component" value="Unassembled WGS sequence"/>
</dbReference>
<evidence type="ECO:0000313" key="1">
    <source>
        <dbReference type="EMBL" id="GME79768.1"/>
    </source>
</evidence>
<accession>A0ACB5T306</accession>
<comment type="caution">
    <text evidence="1">The sequence shown here is derived from an EMBL/GenBank/DDBJ whole genome shotgun (WGS) entry which is preliminary data.</text>
</comment>
<proteinExistence type="predicted"/>
<evidence type="ECO:0000313" key="2">
    <source>
        <dbReference type="Proteomes" id="UP001165064"/>
    </source>
</evidence>
<sequence length="635" mass="69815">MVAAAALAAAAATPLPLQQRHIPHQHPGQNQTTNSNSSSAAPSQPRTPETVADSTFRKGEKIEKDTNHSPGHPKNVTSPKPEVKTLNNAEVVKTSDSAETIILNQPPSLEKPTSPKPQEDPQKLKVESEVKPEDHDPQPLVPQKRKRDQTETTTTNPDGSTTKTKTVKIASPSKKAKRDHSGSTNPSSSRPSSPSSGVDSSSQQPPLLPSYGVDPDAGVIGCICGYDHDDGFTIQCDRCFRWQHAVCMNIKDIDDVPDNYLCYLCDPESKIDASKAQKVQEERLQPKRRKSSNSNVTTSGNGNSTGNDESSTNNSNNKGNNGHSHSKSGTPSGGSGSGSGKSKRKKNDDSNNSDDGLERYQTLYFSIDRLEFKTSSVKSLVDKLPKLIKQRSEVLKFTNESEMKAQFVNPKTHLVVKSAPENPKAKFTGISKLGLFAGKSMKNGQLIDEMVGELDLKQDYIEEPCNQYWLLGCCKPKVFFHPHLPIVIDERGLGNLTRFVRKSCQPNCEIKTVILTNTNVNNKKGSNSSVAKPEVRFVLHALHDIKQDQELTLPWEWDVSHPIRELVATSTHTSHNKSSGPSFEDLSHDHKQSLINSIHFILQLCDCACPNNCGDACLINKVKKITSYLSRKIYF</sequence>
<keyword evidence="2" id="KW-1185">Reference proteome</keyword>
<name>A0ACB5T306_AMBMO</name>